<keyword evidence="3" id="KW-1185">Reference proteome</keyword>
<dbReference type="GO" id="GO:0016787">
    <property type="term" value="F:hydrolase activity"/>
    <property type="evidence" value="ECO:0007669"/>
    <property type="project" value="InterPro"/>
</dbReference>
<dbReference type="eggNOG" id="COG1768">
    <property type="taxonomic scope" value="Bacteria"/>
</dbReference>
<dbReference type="Proteomes" id="UP000007652">
    <property type="component" value="Unassembled WGS sequence"/>
</dbReference>
<reference evidence="2 3" key="1">
    <citation type="journal article" date="2011" name="J. Bacteriol.">
        <title>Draft genome sequence of Caloramator australicus strain RC3T, a thermoanaerobe from the Great Artesian Basin of Australia.</title>
        <authorList>
            <person name="Ogg C.D."/>
            <person name="Patel B.K.C."/>
        </authorList>
    </citation>
    <scope>NUCLEOTIDE SEQUENCE [LARGE SCALE GENOMIC DNA]</scope>
    <source>
        <strain evidence="2 3">RC3</strain>
    </source>
</reference>
<dbReference type="EMBL" id="CAKP01000051">
    <property type="protein sequence ID" value="CCJ33075.1"/>
    <property type="molecule type" value="Genomic_DNA"/>
</dbReference>
<dbReference type="STRING" id="857293.CAAU_0991"/>
<dbReference type="PANTHER" id="PTHR31302">
    <property type="entry name" value="TRANSMEMBRANE PROTEIN WITH METALLOPHOSPHOESTERASE DOMAIN-RELATED"/>
    <property type="match status" value="1"/>
</dbReference>
<evidence type="ECO:0000313" key="3">
    <source>
        <dbReference type="Proteomes" id="UP000007652"/>
    </source>
</evidence>
<comment type="caution">
    <text evidence="2">The sequence shown here is derived from an EMBL/GenBank/DDBJ whole genome shotgun (WGS) entry which is preliminary data.</text>
</comment>
<proteinExistence type="predicted"/>
<dbReference type="RefSeq" id="WP_008908349.1">
    <property type="nucleotide sequence ID" value="NZ_CAKP01000051.1"/>
</dbReference>
<dbReference type="PIRSF" id="PIRSF033094">
    <property type="entry name" value="Pesterase_CT488"/>
    <property type="match status" value="1"/>
</dbReference>
<dbReference type="PANTHER" id="PTHR31302:SF22">
    <property type="entry name" value="PHOSPHOESTERASE"/>
    <property type="match status" value="1"/>
</dbReference>
<name>I7LG80_9CLOT</name>
<dbReference type="InterPro" id="IPR051158">
    <property type="entry name" value="Metallophosphoesterase_sf"/>
</dbReference>
<dbReference type="Pfam" id="PF00149">
    <property type="entry name" value="Metallophos"/>
    <property type="match status" value="1"/>
</dbReference>
<accession>I7LG80</accession>
<dbReference type="OrthoDB" id="8610138at2"/>
<organism evidence="2 3">
    <name type="scientific">Caloramator australicus RC3</name>
    <dbReference type="NCBI Taxonomy" id="857293"/>
    <lineage>
        <taxon>Bacteria</taxon>
        <taxon>Bacillati</taxon>
        <taxon>Bacillota</taxon>
        <taxon>Clostridia</taxon>
        <taxon>Eubacteriales</taxon>
        <taxon>Clostridiaceae</taxon>
        <taxon>Caloramator</taxon>
    </lineage>
</organism>
<dbReference type="InterPro" id="IPR004843">
    <property type="entry name" value="Calcineurin-like_PHP"/>
</dbReference>
<dbReference type="AlphaFoldDB" id="I7LG80"/>
<evidence type="ECO:0000259" key="1">
    <source>
        <dbReference type="Pfam" id="PF00149"/>
    </source>
</evidence>
<gene>
    <name evidence="2" type="ORF">CAAU_0991</name>
</gene>
<dbReference type="InterPro" id="IPR029052">
    <property type="entry name" value="Metallo-depent_PP-like"/>
</dbReference>
<protein>
    <submittedName>
        <fullName evidence="2">Ser/Thr protein phosphatase family protein</fullName>
    </submittedName>
</protein>
<dbReference type="InterPro" id="IPR014578">
    <property type="entry name" value="Pesterase_CT488"/>
</dbReference>
<feature type="domain" description="Calcineurin-like phosphoesterase" evidence="1">
    <location>
        <begin position="4"/>
        <end position="192"/>
    </location>
</feature>
<dbReference type="Gene3D" id="3.60.21.10">
    <property type="match status" value="1"/>
</dbReference>
<sequence>MALFALSDLHLSFSSNKPMDIFGEVWENHHLKILNNWNSKVMEDDVVLIPGDISWAMKFEEALLDLEFIHNLNGKKVLLKGNHDYWWSSISKLNSLYEDMFFLQNNFYSYEDYAICGTRGWININEDDEKNQKVYNRELIRLRLSLESAKGYNNKIVIMHYPPITKISVAQEFIDVLKEYKVEKVIYGHIHYDARHICVNGFVDGIEYICASADIINFDPIRIF</sequence>
<dbReference type="SUPFAM" id="SSF56300">
    <property type="entry name" value="Metallo-dependent phosphatases"/>
    <property type="match status" value="1"/>
</dbReference>
<evidence type="ECO:0000313" key="2">
    <source>
        <dbReference type="EMBL" id="CCJ33075.1"/>
    </source>
</evidence>